<keyword evidence="2" id="KW-1185">Reference proteome</keyword>
<accession>A0A397W7T5</accession>
<dbReference type="STRING" id="44941.A0A397W7T5"/>
<name>A0A397W7T5_9GLOM</name>
<protein>
    <recommendedName>
        <fullName evidence="3">Response regulatory domain-containing protein</fullName>
    </recommendedName>
</protein>
<gene>
    <name evidence="1" type="ORF">C2G38_1948272</name>
</gene>
<evidence type="ECO:0000313" key="2">
    <source>
        <dbReference type="Proteomes" id="UP000266673"/>
    </source>
</evidence>
<dbReference type="Gene3D" id="6.10.250.690">
    <property type="match status" value="1"/>
</dbReference>
<comment type="caution">
    <text evidence="1">The sequence shown here is derived from an EMBL/GenBank/DDBJ whole genome shotgun (WGS) entry which is preliminary data.</text>
</comment>
<organism evidence="1 2">
    <name type="scientific">Gigaspora rosea</name>
    <dbReference type="NCBI Taxonomy" id="44941"/>
    <lineage>
        <taxon>Eukaryota</taxon>
        <taxon>Fungi</taxon>
        <taxon>Fungi incertae sedis</taxon>
        <taxon>Mucoromycota</taxon>
        <taxon>Glomeromycotina</taxon>
        <taxon>Glomeromycetes</taxon>
        <taxon>Diversisporales</taxon>
        <taxon>Gigasporaceae</taxon>
        <taxon>Gigaspora</taxon>
    </lineage>
</organism>
<dbReference type="Proteomes" id="UP000266673">
    <property type="component" value="Unassembled WGS sequence"/>
</dbReference>
<proteinExistence type="predicted"/>
<reference evidence="1 2" key="1">
    <citation type="submission" date="2018-06" db="EMBL/GenBank/DDBJ databases">
        <title>Comparative genomics reveals the genomic features of Rhizophagus irregularis, R. cerebriforme, R. diaphanum and Gigaspora rosea, and their symbiotic lifestyle signature.</title>
        <authorList>
            <person name="Morin E."/>
            <person name="San Clemente H."/>
            <person name="Chen E.C.H."/>
            <person name="De La Providencia I."/>
            <person name="Hainaut M."/>
            <person name="Kuo A."/>
            <person name="Kohler A."/>
            <person name="Murat C."/>
            <person name="Tang N."/>
            <person name="Roy S."/>
            <person name="Loubradou J."/>
            <person name="Henrissat B."/>
            <person name="Grigoriev I.V."/>
            <person name="Corradi N."/>
            <person name="Roux C."/>
            <person name="Martin F.M."/>
        </authorList>
    </citation>
    <scope>NUCLEOTIDE SEQUENCE [LARGE SCALE GENOMIC DNA]</scope>
    <source>
        <strain evidence="1 2">DAOM 194757</strain>
    </source>
</reference>
<dbReference type="InterPro" id="IPR011006">
    <property type="entry name" value="CheY-like_superfamily"/>
</dbReference>
<dbReference type="EMBL" id="QKWP01000006">
    <property type="protein sequence ID" value="RIB30755.1"/>
    <property type="molecule type" value="Genomic_DNA"/>
</dbReference>
<sequence>MNLILGLDKGTVDYLIKPFSAQELIIHIRANIELSLFRRKIILQKYKQEEINQLLLISIKLFSSSSINKTLHYIAEKVFHRIPCERIIIISNE</sequence>
<dbReference type="SUPFAM" id="SSF52172">
    <property type="entry name" value="CheY-like"/>
    <property type="match status" value="1"/>
</dbReference>
<dbReference type="AlphaFoldDB" id="A0A397W7T5"/>
<evidence type="ECO:0008006" key="3">
    <source>
        <dbReference type="Google" id="ProtNLM"/>
    </source>
</evidence>
<evidence type="ECO:0000313" key="1">
    <source>
        <dbReference type="EMBL" id="RIB30755.1"/>
    </source>
</evidence>
<dbReference type="OrthoDB" id="5378913at2759"/>